<evidence type="ECO:0000256" key="2">
    <source>
        <dbReference type="ARBA" id="ARBA00022801"/>
    </source>
</evidence>
<organism evidence="5 6">
    <name type="scientific">Kushneria phyllosphaerae</name>
    <dbReference type="NCBI Taxonomy" id="2100822"/>
    <lineage>
        <taxon>Bacteria</taxon>
        <taxon>Pseudomonadati</taxon>
        <taxon>Pseudomonadota</taxon>
        <taxon>Gammaproteobacteria</taxon>
        <taxon>Oceanospirillales</taxon>
        <taxon>Halomonadaceae</taxon>
        <taxon>Kushneria</taxon>
    </lineage>
</organism>
<dbReference type="AlphaFoldDB" id="A0A2R8CGX0"/>
<keyword evidence="2 3" id="KW-0378">Hydrolase</keyword>
<feature type="signal peptide" evidence="3">
    <location>
        <begin position="1"/>
        <end position="22"/>
    </location>
</feature>
<dbReference type="InterPro" id="IPR050309">
    <property type="entry name" value="Type-B_Carboxylest/Lipase"/>
</dbReference>
<dbReference type="SUPFAM" id="SSF53474">
    <property type="entry name" value="alpha/beta-Hydrolases"/>
    <property type="match status" value="1"/>
</dbReference>
<dbReference type="InterPro" id="IPR002018">
    <property type="entry name" value="CarbesteraseB"/>
</dbReference>
<gene>
    <name evidence="5" type="ORF">KSP9073_00145</name>
</gene>
<evidence type="ECO:0000313" key="6">
    <source>
        <dbReference type="Proteomes" id="UP000244934"/>
    </source>
</evidence>
<dbReference type="InterPro" id="IPR019819">
    <property type="entry name" value="Carboxylesterase_B_CS"/>
</dbReference>
<proteinExistence type="inferred from homology"/>
<dbReference type="InterPro" id="IPR019826">
    <property type="entry name" value="Carboxylesterase_B_AS"/>
</dbReference>
<protein>
    <recommendedName>
        <fullName evidence="3">Carboxylic ester hydrolase</fullName>
        <ecNumber evidence="3">3.1.1.-</ecNumber>
    </recommendedName>
</protein>
<dbReference type="PANTHER" id="PTHR11559">
    <property type="entry name" value="CARBOXYLESTERASE"/>
    <property type="match status" value="1"/>
</dbReference>
<sequence length="551" mass="58968">MQRWLKGLLTLGLLATPLWAWAQAASSDPAVTRVDIDTGALQGRSALDVTAFKGIPYAAAPTGDNRWRPPQPVSPWQGVRQATRFGPDCMQRPDPSDAAPLGVTPSEDCLYLNVWAPADAIPDPRVDRAPTDHPVLVWIHGGGYVNGGTSTPVYDGSAFARDGVILVSLNYRLGRFGFFAHPALSHEQPSNQVQQRAPLGNYAIMDQLAALNWVQRNIGAFGGDAANVTLMGESAGGASVLDLTGSPAARGLFQRAVVMSGGGRALMGPMPALSADQGDLPSAESIGEAFAHQQGIEGQGADALAALRHLPAEQVVNGLNMQSLMTPQEGPSTWTGGPIRDGNLVSGEPEGIYQAGLAQHVPMMIGTTDADLGFSSADSMDTLLAPFGEDADRARALYDAEGSGDVQRVGRAIGMDRMMTEPARFIADHLAASGEPVWRYRFSHVALEARDQWPGAVHASELPYLFRTLESRYDRLDDSDRAMAWQLHRYVVNFARDGNPNGGGAPTWPLHTPLSNLMMDFTQKAGPVARQDPGQAQLDLIEQHLTPVLDH</sequence>
<evidence type="ECO:0000256" key="3">
    <source>
        <dbReference type="RuleBase" id="RU361235"/>
    </source>
</evidence>
<dbReference type="EC" id="3.1.1.-" evidence="3"/>
<comment type="similarity">
    <text evidence="1 3">Belongs to the type-B carboxylesterase/lipase family.</text>
</comment>
<feature type="chain" id="PRO_5015213310" description="Carboxylic ester hydrolase" evidence="3">
    <location>
        <begin position="23"/>
        <end position="551"/>
    </location>
</feature>
<dbReference type="InterPro" id="IPR029058">
    <property type="entry name" value="AB_hydrolase_fold"/>
</dbReference>
<dbReference type="PROSITE" id="PS00122">
    <property type="entry name" value="CARBOXYLESTERASE_B_1"/>
    <property type="match status" value="1"/>
</dbReference>
<evidence type="ECO:0000259" key="4">
    <source>
        <dbReference type="Pfam" id="PF00135"/>
    </source>
</evidence>
<dbReference type="EMBL" id="ONZI01000001">
    <property type="protein sequence ID" value="SPJ32145.1"/>
    <property type="molecule type" value="Genomic_DNA"/>
</dbReference>
<keyword evidence="3" id="KW-0732">Signal</keyword>
<name>A0A2R8CGX0_9GAMM</name>
<dbReference type="GO" id="GO:0016787">
    <property type="term" value="F:hydrolase activity"/>
    <property type="evidence" value="ECO:0007669"/>
    <property type="project" value="UniProtKB-KW"/>
</dbReference>
<keyword evidence="6" id="KW-1185">Reference proteome</keyword>
<reference evidence="6" key="1">
    <citation type="submission" date="2018-03" db="EMBL/GenBank/DDBJ databases">
        <authorList>
            <person name="Navarro De La Torre S."/>
        </authorList>
    </citation>
    <scope>NUCLEOTIDE SEQUENCE [LARGE SCALE GENOMIC DNA]</scope>
    <source>
        <strain evidence="6">EAod3</strain>
    </source>
</reference>
<dbReference type="PROSITE" id="PS00941">
    <property type="entry name" value="CARBOXYLESTERASE_B_2"/>
    <property type="match status" value="1"/>
</dbReference>
<evidence type="ECO:0000256" key="1">
    <source>
        <dbReference type="ARBA" id="ARBA00005964"/>
    </source>
</evidence>
<dbReference type="Gene3D" id="3.40.50.1820">
    <property type="entry name" value="alpha/beta hydrolase"/>
    <property type="match status" value="1"/>
</dbReference>
<dbReference type="RefSeq" id="WP_108841047.1">
    <property type="nucleotide sequence ID" value="NZ_ONZI01000001.1"/>
</dbReference>
<dbReference type="OrthoDB" id="9775851at2"/>
<evidence type="ECO:0000313" key="5">
    <source>
        <dbReference type="EMBL" id="SPJ32145.1"/>
    </source>
</evidence>
<feature type="domain" description="Carboxylesterase type B" evidence="4">
    <location>
        <begin position="32"/>
        <end position="526"/>
    </location>
</feature>
<accession>A0A2R8CGX0</accession>
<dbReference type="Proteomes" id="UP000244934">
    <property type="component" value="Unassembled WGS sequence"/>
</dbReference>
<dbReference type="Pfam" id="PF00135">
    <property type="entry name" value="COesterase"/>
    <property type="match status" value="1"/>
</dbReference>